<evidence type="ECO:0000259" key="1">
    <source>
        <dbReference type="Pfam" id="PF01869"/>
    </source>
</evidence>
<sequence>MEYVIGIDGGGTSTTAVAVDGNGQQIAYAEGNASNPKSSAGTDYRSNIHNVISQLLSDSALVLEQCRGIGAGVAGVYTPEECRVVEQVLHSYWQERGQQAPDIRVVSDAETALAAAFGTNRGIVAIAGTGSIVLGVLPSGERVRAGGWGHILGDQGSGYAIGQRTLQTVMLGYDGIVEVTGLSDKVLQHYDARSAEDLRHIVYQPHIGKRQIAAAAKLCIEASQSGDVLAQQIITQAAVDMAELVQALLNRYPELEQTGIAAAGSIFRYSVLYRETFVQQLQQGYARLPEVRLAEQQAAYGAAVLIMNRLAEH</sequence>
<organism evidence="2 3">
    <name type="scientific">Paenibacillus bovis</name>
    <dbReference type="NCBI Taxonomy" id="1616788"/>
    <lineage>
        <taxon>Bacteria</taxon>
        <taxon>Bacillati</taxon>
        <taxon>Bacillota</taxon>
        <taxon>Bacilli</taxon>
        <taxon>Bacillales</taxon>
        <taxon>Paenibacillaceae</taxon>
        <taxon>Paenibacillus</taxon>
    </lineage>
</organism>
<dbReference type="InterPro" id="IPR002731">
    <property type="entry name" value="ATPase_BadF"/>
</dbReference>
<dbReference type="Proteomes" id="UP000078148">
    <property type="component" value="Chromosome"/>
</dbReference>
<accession>A0A172ZCX5</accession>
<dbReference type="PANTHER" id="PTHR43190:SF3">
    <property type="entry name" value="N-ACETYL-D-GLUCOSAMINE KINASE"/>
    <property type="match status" value="1"/>
</dbReference>
<dbReference type="KEGG" id="pbv:AR543_05430"/>
<dbReference type="InterPro" id="IPR043129">
    <property type="entry name" value="ATPase_NBD"/>
</dbReference>
<evidence type="ECO:0000313" key="2">
    <source>
        <dbReference type="EMBL" id="ANF95504.1"/>
    </source>
</evidence>
<dbReference type="RefSeq" id="WP_060532484.1">
    <property type="nucleotide sequence ID" value="NZ_CP013023.1"/>
</dbReference>
<dbReference type="EMBL" id="CP013023">
    <property type="protein sequence ID" value="ANF95504.1"/>
    <property type="molecule type" value="Genomic_DNA"/>
</dbReference>
<keyword evidence="3" id="KW-1185">Reference proteome</keyword>
<dbReference type="PANTHER" id="PTHR43190">
    <property type="entry name" value="N-ACETYL-D-GLUCOSAMINE KINASE"/>
    <property type="match status" value="1"/>
</dbReference>
<evidence type="ECO:0000313" key="3">
    <source>
        <dbReference type="Proteomes" id="UP000078148"/>
    </source>
</evidence>
<dbReference type="CDD" id="cd24007">
    <property type="entry name" value="ASKHA_NBD_eukNAGK-like"/>
    <property type="match status" value="1"/>
</dbReference>
<feature type="domain" description="ATPase BadF/BadG/BcrA/BcrD type" evidence="1">
    <location>
        <begin position="5"/>
        <end position="305"/>
    </location>
</feature>
<proteinExistence type="predicted"/>
<dbReference type="AlphaFoldDB" id="A0A172ZCX5"/>
<name>A0A172ZCX5_9BACL</name>
<dbReference type="SUPFAM" id="SSF53067">
    <property type="entry name" value="Actin-like ATPase domain"/>
    <property type="match status" value="2"/>
</dbReference>
<dbReference type="InterPro" id="IPR052519">
    <property type="entry name" value="Euk-type_GlcNAc_Kinase"/>
</dbReference>
<dbReference type="Pfam" id="PF01869">
    <property type="entry name" value="BcrAD_BadFG"/>
    <property type="match status" value="1"/>
</dbReference>
<dbReference type="OrthoDB" id="9772633at2"/>
<dbReference type="Gene3D" id="3.30.420.40">
    <property type="match status" value="2"/>
</dbReference>
<dbReference type="STRING" id="1616788.AR543_05430"/>
<reference evidence="2 3" key="2">
    <citation type="journal article" date="2016" name="Int. J. Syst. Evol. Microbiol.">
        <title>Paenibacillus bovis sp. nov., isolated from raw yak (Bos grunniens) milk.</title>
        <authorList>
            <person name="Gao C."/>
            <person name="Han J."/>
            <person name="Liu Z."/>
            <person name="Xu X."/>
            <person name="Hang F."/>
            <person name="Wu Z."/>
        </authorList>
    </citation>
    <scope>NUCLEOTIDE SEQUENCE [LARGE SCALE GENOMIC DNA]</scope>
    <source>
        <strain evidence="2 3">BD3526</strain>
    </source>
</reference>
<reference evidence="3" key="1">
    <citation type="submission" date="2015-10" db="EMBL/GenBank/DDBJ databases">
        <title>Genome of Paenibacillus bovis sp. nov.</title>
        <authorList>
            <person name="Wu Z."/>
            <person name="Gao C."/>
            <person name="Liu Z."/>
            <person name="Zheng H."/>
        </authorList>
    </citation>
    <scope>NUCLEOTIDE SEQUENCE [LARGE SCALE GENOMIC DNA]</scope>
    <source>
        <strain evidence="3">BD3526</strain>
    </source>
</reference>
<protein>
    <recommendedName>
        <fullName evidence="1">ATPase BadF/BadG/BcrA/BcrD type domain-containing protein</fullName>
    </recommendedName>
</protein>
<gene>
    <name evidence="2" type="ORF">AR543_05430</name>
</gene>